<reference evidence="2 3" key="1">
    <citation type="submission" date="2008-07" db="EMBL/GenBank/DDBJ databases">
        <authorList>
            <person name="El-Sayed N."/>
            <person name="Caler E."/>
            <person name="Inman J."/>
            <person name="Amedeo P."/>
            <person name="Hass B."/>
            <person name="Wortman J."/>
        </authorList>
    </citation>
    <scope>NUCLEOTIDE SEQUENCE [LARGE SCALE GENOMIC DNA]</scope>
    <source>
        <strain evidence="3">ATCC 50983 / TXsc</strain>
    </source>
</reference>
<evidence type="ECO:0000256" key="1">
    <source>
        <dbReference type="SAM" id="MobiDB-lite"/>
    </source>
</evidence>
<dbReference type="PANTHER" id="PTHR46500">
    <property type="entry name" value="CILIA- AND FLAGELLA-ASSOCIATED PROTEIN 221"/>
    <property type="match status" value="1"/>
</dbReference>
<name>C5K9L4_PERM5</name>
<dbReference type="OrthoDB" id="5538672at2759"/>
<keyword evidence="3" id="KW-1185">Reference proteome</keyword>
<proteinExistence type="predicted"/>
<dbReference type="EMBL" id="GG671513">
    <property type="protein sequence ID" value="EER18786.1"/>
    <property type="molecule type" value="Genomic_DNA"/>
</dbReference>
<dbReference type="GO" id="GO:0044458">
    <property type="term" value="P:motile cilium assembly"/>
    <property type="evidence" value="ECO:0007669"/>
    <property type="project" value="TreeGrafter"/>
</dbReference>
<dbReference type="AlphaFoldDB" id="C5K9L4"/>
<dbReference type="GeneID" id="9049105"/>
<organism evidence="3">
    <name type="scientific">Perkinsus marinus (strain ATCC 50983 / TXsc)</name>
    <dbReference type="NCBI Taxonomy" id="423536"/>
    <lineage>
        <taxon>Eukaryota</taxon>
        <taxon>Sar</taxon>
        <taxon>Alveolata</taxon>
        <taxon>Perkinsozoa</taxon>
        <taxon>Perkinsea</taxon>
        <taxon>Perkinsida</taxon>
        <taxon>Perkinsidae</taxon>
        <taxon>Perkinsus</taxon>
    </lineage>
</organism>
<feature type="region of interest" description="Disordered" evidence="1">
    <location>
        <begin position="346"/>
        <end position="366"/>
    </location>
</feature>
<evidence type="ECO:0000313" key="2">
    <source>
        <dbReference type="EMBL" id="EER18786.1"/>
    </source>
</evidence>
<protein>
    <submittedName>
        <fullName evidence="2">Uncharacterized protein</fullName>
    </submittedName>
</protein>
<dbReference type="OMA" id="FDFEVLH"/>
<dbReference type="Proteomes" id="UP000007800">
    <property type="component" value="Unassembled WGS sequence"/>
</dbReference>
<dbReference type="GO" id="GO:0097729">
    <property type="term" value="C:9+2 motile cilium"/>
    <property type="evidence" value="ECO:0007669"/>
    <property type="project" value="TreeGrafter"/>
</dbReference>
<dbReference type="InterPro" id="IPR029676">
    <property type="entry name" value="CFAP221"/>
</dbReference>
<feature type="region of interest" description="Disordered" evidence="1">
    <location>
        <begin position="403"/>
        <end position="426"/>
    </location>
</feature>
<feature type="compositionally biased region" description="Acidic residues" evidence="1">
    <location>
        <begin position="449"/>
        <end position="475"/>
    </location>
</feature>
<feature type="region of interest" description="Disordered" evidence="1">
    <location>
        <begin position="447"/>
        <end position="475"/>
    </location>
</feature>
<dbReference type="GO" id="GO:0003341">
    <property type="term" value="P:cilium movement"/>
    <property type="evidence" value="ECO:0007669"/>
    <property type="project" value="InterPro"/>
</dbReference>
<feature type="compositionally biased region" description="Acidic residues" evidence="1">
    <location>
        <begin position="409"/>
        <end position="426"/>
    </location>
</feature>
<dbReference type="PANTHER" id="PTHR46500:SF1">
    <property type="entry name" value="CILIA- AND FLAGELLA-ASSOCIATED PROTEIN 221"/>
    <property type="match status" value="1"/>
</dbReference>
<accession>C5K9L4</accession>
<dbReference type="InParanoid" id="C5K9L4"/>
<feature type="compositionally biased region" description="Acidic residues" evidence="1">
    <location>
        <begin position="350"/>
        <end position="365"/>
    </location>
</feature>
<sequence length="639" mass="72371">MAQDVDVVVTPEDYKYSFESIKIICGPTDDSERYGLQVPVHVYASGNKLVEKTLPPIVDFGKVPVGEVAERRFILRCDVPLEFDFEVLHLRRHPDIAVVVDRTSITPEVPAELRVEYRPTSFTTAVAEVEVVLAQFGGEPTRRMKKVVEIFVLIHPGEADGKLACNRKEWICGTCVPGLRKDREKAKGLFEIERRRQQVHDASIVRRVGKLMEKSKNRKVARKTVVRGTTHRQRERTVGGIYLPEVNTGGKLTQNETAYVLMQRAGKVPLRHLRRYIEQVKGGEVKERERKRRKDRAIRKMGEVLWRAVVCWYWSAWKDSYDAAKSGARRAARRALAEEVREKAAAAALVDDDDDSEEEESEGEVEAVVGVVAEATTVGQEVDDDYEKDSRVVEVRRLIEERGVGPVVEPEEEESSSEEEEGEYELSEDAKLLIEIAEQLEKERKAEEVEASEESEEVIEEPVVEVEGEQKQEEEEEVIVDIVEEDSEEVQVAVESGEAVEETGGRTYLFREPVKYDFTLGRGMLPTLAFGGALLAGRTARRPRVLEDFTKWLCRVRVLEDTVEENVLSDTDSDDEEESWEVPLCGRDEAMASFGLENFNTAGVIEEDCDEIGRVQQANRVIRKALKRMGEELKVYSVG</sequence>
<dbReference type="RefSeq" id="XP_002786990.1">
    <property type="nucleotide sequence ID" value="XM_002786944.1"/>
</dbReference>
<evidence type="ECO:0000313" key="3">
    <source>
        <dbReference type="Proteomes" id="UP000007800"/>
    </source>
</evidence>
<gene>
    <name evidence="2" type="ORF">Pmar_PMAR006406</name>
</gene>